<feature type="region of interest" description="Disordered" evidence="7">
    <location>
        <begin position="1"/>
        <end position="66"/>
    </location>
</feature>
<dbReference type="PROSITE" id="PS51469">
    <property type="entry name" value="SUN"/>
    <property type="match status" value="1"/>
</dbReference>
<dbReference type="FunFam" id="2.60.120.260:FF:000009">
    <property type="entry name" value="SUN domain-containing protein 1 isoform X1"/>
    <property type="match status" value="1"/>
</dbReference>
<evidence type="ECO:0000256" key="4">
    <source>
        <dbReference type="ARBA" id="ARBA00023136"/>
    </source>
</evidence>
<dbReference type="PANTHER" id="PTHR12911">
    <property type="entry name" value="SAD1/UNC-84-LIKE PROTEIN-RELATED"/>
    <property type="match status" value="1"/>
</dbReference>
<evidence type="ECO:0000259" key="9">
    <source>
        <dbReference type="PROSITE" id="PS51469"/>
    </source>
</evidence>
<keyword evidence="3 6" id="KW-0175">Coiled coil</keyword>
<evidence type="ECO:0000256" key="7">
    <source>
        <dbReference type="SAM" id="MobiDB-lite"/>
    </source>
</evidence>
<comment type="subcellular location">
    <subcellularLocation>
        <location evidence="5">Nucleus inner membrane</location>
        <topology evidence="5">Single-pass type II membrane protein</topology>
    </subcellularLocation>
</comment>
<dbReference type="InterPro" id="IPR012919">
    <property type="entry name" value="SUN_dom"/>
</dbReference>
<dbReference type="EMBL" id="JAHDVG010000474">
    <property type="protein sequence ID" value="KAH1177083.1"/>
    <property type="molecule type" value="Genomic_DNA"/>
</dbReference>
<feature type="compositionally biased region" description="Pro residues" evidence="7">
    <location>
        <begin position="1"/>
        <end position="12"/>
    </location>
</feature>
<feature type="compositionally biased region" description="Basic and acidic residues" evidence="7">
    <location>
        <begin position="19"/>
        <end position="30"/>
    </location>
</feature>
<evidence type="ECO:0000256" key="8">
    <source>
        <dbReference type="SAM" id="Phobius"/>
    </source>
</evidence>
<reference evidence="10" key="1">
    <citation type="submission" date="2021-09" db="EMBL/GenBank/DDBJ databases">
        <title>The genome of Mauremys mutica provides insights into the evolution of semi-aquatic lifestyle.</title>
        <authorList>
            <person name="Gong S."/>
            <person name="Gao Y."/>
        </authorList>
    </citation>
    <scope>NUCLEOTIDE SEQUENCE</scope>
    <source>
        <strain evidence="10">MM-2020</strain>
        <tissue evidence="10">Muscle</tissue>
    </source>
</reference>
<keyword evidence="11" id="KW-1185">Reference proteome</keyword>
<dbReference type="GO" id="GO:0043495">
    <property type="term" value="F:protein-membrane adaptor activity"/>
    <property type="evidence" value="ECO:0007669"/>
    <property type="project" value="TreeGrafter"/>
</dbReference>
<proteinExistence type="predicted"/>
<feature type="transmembrane region" description="Helical" evidence="8">
    <location>
        <begin position="136"/>
        <end position="160"/>
    </location>
</feature>
<feature type="compositionally biased region" description="Polar residues" evidence="7">
    <location>
        <begin position="53"/>
        <end position="66"/>
    </location>
</feature>
<dbReference type="GO" id="GO:0034993">
    <property type="term" value="C:meiotic nuclear membrane microtubule tethering complex"/>
    <property type="evidence" value="ECO:0007669"/>
    <property type="project" value="TreeGrafter"/>
</dbReference>
<evidence type="ECO:0000256" key="2">
    <source>
        <dbReference type="ARBA" id="ARBA00022989"/>
    </source>
</evidence>
<feature type="transmembrane region" description="Helical" evidence="8">
    <location>
        <begin position="106"/>
        <end position="124"/>
    </location>
</feature>
<feature type="domain" description="SUN" evidence="9">
    <location>
        <begin position="283"/>
        <end position="444"/>
    </location>
</feature>
<evidence type="ECO:0000313" key="11">
    <source>
        <dbReference type="Proteomes" id="UP000827986"/>
    </source>
</evidence>
<dbReference type="Proteomes" id="UP000827986">
    <property type="component" value="Unassembled WGS sequence"/>
</dbReference>
<evidence type="ECO:0000256" key="3">
    <source>
        <dbReference type="ARBA" id="ARBA00023054"/>
    </source>
</evidence>
<dbReference type="Pfam" id="PF07738">
    <property type="entry name" value="Sad1_UNC"/>
    <property type="match status" value="1"/>
</dbReference>
<accession>A0A9D3XCY2</accession>
<organism evidence="10 11">
    <name type="scientific">Mauremys mutica</name>
    <name type="common">yellowpond turtle</name>
    <dbReference type="NCBI Taxonomy" id="74926"/>
    <lineage>
        <taxon>Eukaryota</taxon>
        <taxon>Metazoa</taxon>
        <taxon>Chordata</taxon>
        <taxon>Craniata</taxon>
        <taxon>Vertebrata</taxon>
        <taxon>Euteleostomi</taxon>
        <taxon>Archelosauria</taxon>
        <taxon>Testudinata</taxon>
        <taxon>Testudines</taxon>
        <taxon>Cryptodira</taxon>
        <taxon>Durocryptodira</taxon>
        <taxon>Testudinoidea</taxon>
        <taxon>Geoemydidae</taxon>
        <taxon>Geoemydinae</taxon>
        <taxon>Mauremys</taxon>
    </lineage>
</organism>
<dbReference type="PANTHER" id="PTHR12911:SF24">
    <property type="entry name" value="SUN DOMAIN-CONTAINING PROTEIN 3"/>
    <property type="match status" value="1"/>
</dbReference>
<evidence type="ECO:0000313" key="10">
    <source>
        <dbReference type="EMBL" id="KAH1177083.1"/>
    </source>
</evidence>
<dbReference type="GO" id="GO:0005637">
    <property type="term" value="C:nuclear inner membrane"/>
    <property type="evidence" value="ECO:0007669"/>
    <property type="project" value="UniProtKB-SubCell"/>
</dbReference>
<dbReference type="InterPro" id="IPR045119">
    <property type="entry name" value="SUN1-5"/>
</dbReference>
<gene>
    <name evidence="10" type="ORF">KIL84_010785</name>
</gene>
<feature type="coiled-coil region" evidence="6">
    <location>
        <begin position="203"/>
        <end position="237"/>
    </location>
</feature>
<dbReference type="Gene3D" id="2.60.120.260">
    <property type="entry name" value="Galactose-binding domain-like"/>
    <property type="match status" value="1"/>
</dbReference>
<evidence type="ECO:0000256" key="6">
    <source>
        <dbReference type="SAM" id="Coils"/>
    </source>
</evidence>
<keyword evidence="1 8" id="KW-0812">Transmembrane</keyword>
<keyword evidence="4 8" id="KW-0472">Membrane</keyword>
<sequence>MVHKPCPSPPAPGALQSGHDQHKASGECKANKNMYRIPKSSGSTYLPQDETSHGTNSDTSDTENQSQDLNWLSQRQGHTSSSTESQIPISLRQEDRQLQHSPKKGIRLVFHLLGLCITVLWHYVMKICSAFARKIWARKIISLVLFLLSLFFFGTYYMGLLDGGGIQMSRGIYNGFVLYDFNHFWHKDESERYGMDLESLRQANHVLKEIQSLKEQVDKLQTELHALKQGTKEITQRAISEALEGSEIKGVTTWTVKKMLNKVLEKLDEDQVQMPDYALKSAGASIVQSRTTRSYRHNRGKFFWLSFPMLVFVKSPEVILQPNNNPGDCWPFPGSQGETVIKLAMEIIPRAVTMEHIPKKISPTGEISSAPKDFAVYGLKEEDEAQGTLLGEFMYNCEGDLFQTFQLKNELSEFMRYVKLKVLNNWGHPEYTCIYRFRVHGDLKHTQEFFEQSPLP</sequence>
<comment type="caution">
    <text evidence="10">The sequence shown here is derived from an EMBL/GenBank/DDBJ whole genome shotgun (WGS) entry which is preliminary data.</text>
</comment>
<evidence type="ECO:0000256" key="5">
    <source>
        <dbReference type="ARBA" id="ARBA00037816"/>
    </source>
</evidence>
<evidence type="ECO:0000256" key="1">
    <source>
        <dbReference type="ARBA" id="ARBA00022692"/>
    </source>
</evidence>
<keyword evidence="2 8" id="KW-1133">Transmembrane helix</keyword>
<dbReference type="AlphaFoldDB" id="A0A9D3XCY2"/>
<name>A0A9D3XCY2_9SAUR</name>
<protein>
    <recommendedName>
        <fullName evidence="9">SUN domain-containing protein</fullName>
    </recommendedName>
</protein>